<keyword evidence="1" id="KW-0812">Transmembrane</keyword>
<dbReference type="InterPro" id="IPR036514">
    <property type="entry name" value="SGNH_hydro_sf"/>
</dbReference>
<dbReference type="Proteomes" id="UP000318017">
    <property type="component" value="Chromosome"/>
</dbReference>
<dbReference type="InterPro" id="IPR013830">
    <property type="entry name" value="SGNH_hydro"/>
</dbReference>
<gene>
    <name evidence="3" type="ORF">Q31a_58940</name>
</gene>
<dbReference type="CDD" id="cd00229">
    <property type="entry name" value="SGNH_hydrolase"/>
    <property type="match status" value="1"/>
</dbReference>
<dbReference type="EMBL" id="CP036298">
    <property type="protein sequence ID" value="QDV27505.1"/>
    <property type="molecule type" value="Genomic_DNA"/>
</dbReference>
<feature type="domain" description="SGNH hydrolase-type esterase" evidence="2">
    <location>
        <begin position="123"/>
        <end position="329"/>
    </location>
</feature>
<evidence type="ECO:0000256" key="1">
    <source>
        <dbReference type="SAM" id="Phobius"/>
    </source>
</evidence>
<organism evidence="3 4">
    <name type="scientific">Aureliella helgolandensis</name>
    <dbReference type="NCBI Taxonomy" id="2527968"/>
    <lineage>
        <taxon>Bacteria</taxon>
        <taxon>Pseudomonadati</taxon>
        <taxon>Planctomycetota</taxon>
        <taxon>Planctomycetia</taxon>
        <taxon>Pirellulales</taxon>
        <taxon>Pirellulaceae</taxon>
        <taxon>Aureliella</taxon>
    </lineage>
</organism>
<dbReference type="AlphaFoldDB" id="A0A518GFY2"/>
<dbReference type="Gene3D" id="3.40.50.1110">
    <property type="entry name" value="SGNH hydrolase"/>
    <property type="match status" value="1"/>
</dbReference>
<keyword evidence="1" id="KW-1133">Transmembrane helix</keyword>
<reference evidence="3 4" key="1">
    <citation type="submission" date="2019-02" db="EMBL/GenBank/DDBJ databases">
        <title>Deep-cultivation of Planctomycetes and their phenomic and genomic characterization uncovers novel biology.</title>
        <authorList>
            <person name="Wiegand S."/>
            <person name="Jogler M."/>
            <person name="Boedeker C."/>
            <person name="Pinto D."/>
            <person name="Vollmers J."/>
            <person name="Rivas-Marin E."/>
            <person name="Kohn T."/>
            <person name="Peeters S.H."/>
            <person name="Heuer A."/>
            <person name="Rast P."/>
            <person name="Oberbeckmann S."/>
            <person name="Bunk B."/>
            <person name="Jeske O."/>
            <person name="Meyerdierks A."/>
            <person name="Storesund J.E."/>
            <person name="Kallscheuer N."/>
            <person name="Luecker S."/>
            <person name="Lage O.M."/>
            <person name="Pohl T."/>
            <person name="Merkel B.J."/>
            <person name="Hornburger P."/>
            <person name="Mueller R.-W."/>
            <person name="Bruemmer F."/>
            <person name="Labrenz M."/>
            <person name="Spormann A.M."/>
            <person name="Op den Camp H."/>
            <person name="Overmann J."/>
            <person name="Amann R."/>
            <person name="Jetten M.S.M."/>
            <person name="Mascher T."/>
            <person name="Medema M.H."/>
            <person name="Devos D.P."/>
            <person name="Kaster A.-K."/>
            <person name="Ovreas L."/>
            <person name="Rohde M."/>
            <person name="Galperin M.Y."/>
            <person name="Jogler C."/>
        </authorList>
    </citation>
    <scope>NUCLEOTIDE SEQUENCE [LARGE SCALE GENOMIC DNA]</scope>
    <source>
        <strain evidence="3 4">Q31a</strain>
    </source>
</reference>
<dbReference type="GO" id="GO:0016788">
    <property type="term" value="F:hydrolase activity, acting on ester bonds"/>
    <property type="evidence" value="ECO:0007669"/>
    <property type="project" value="UniProtKB-ARBA"/>
</dbReference>
<proteinExistence type="predicted"/>
<dbReference type="KEGG" id="ahel:Q31a_58940"/>
<evidence type="ECO:0000259" key="2">
    <source>
        <dbReference type="Pfam" id="PF13472"/>
    </source>
</evidence>
<protein>
    <recommendedName>
        <fullName evidence="2">SGNH hydrolase-type esterase domain-containing protein</fullName>
    </recommendedName>
</protein>
<accession>A0A518GFY2</accession>
<evidence type="ECO:0000313" key="3">
    <source>
        <dbReference type="EMBL" id="QDV27505.1"/>
    </source>
</evidence>
<evidence type="ECO:0000313" key="4">
    <source>
        <dbReference type="Proteomes" id="UP000318017"/>
    </source>
</evidence>
<sequence>MDGGYSMEVLSMHWWGGVVCPRAAVPVQLGMLGAALRDGEAVGKYNREGLVVRELAGSRAMAMQRGQRLGWLLGVGLIAVGGALVYRHYFLARPVASGPAGPPVAMAPFAEPWTERAVICLGIGDSITAGLGAASKQHGCFARLIENPDDEYADMQGRSLSGVLPNLRQRNIAVSGSTSIQHHDYIAERLKPFDESVFGLVVMTTGGNDIIHNYGRTPPREGAMYGATLEQARPWIANFELRLHAMVDAIELLFPGGCEIYLANIYDPTDSVGDAPSIFLPTWSEGLAVHAAYNRVLAKVAAERDSVYPVPLYESFLGHGSHCKQFWREHYDASDPTYWFYSNVEDPNDRGHDVVRRVFLNAILEHSILKHSVL</sequence>
<keyword evidence="4" id="KW-1185">Reference proteome</keyword>
<dbReference type="SUPFAM" id="SSF52266">
    <property type="entry name" value="SGNH hydrolase"/>
    <property type="match status" value="1"/>
</dbReference>
<keyword evidence="1" id="KW-0472">Membrane</keyword>
<name>A0A518GFY2_9BACT</name>
<dbReference type="Pfam" id="PF13472">
    <property type="entry name" value="Lipase_GDSL_2"/>
    <property type="match status" value="1"/>
</dbReference>
<feature type="transmembrane region" description="Helical" evidence="1">
    <location>
        <begin position="69"/>
        <end position="89"/>
    </location>
</feature>